<dbReference type="InterPro" id="IPR010730">
    <property type="entry name" value="HET"/>
</dbReference>
<dbReference type="Pfam" id="PF06985">
    <property type="entry name" value="HET"/>
    <property type="match status" value="1"/>
</dbReference>
<feature type="domain" description="Heterokaryon incompatibility" evidence="1">
    <location>
        <begin position="53"/>
        <end position="197"/>
    </location>
</feature>
<dbReference type="EMBL" id="CP099420">
    <property type="protein sequence ID" value="USW50935.1"/>
    <property type="molecule type" value="Genomic_DNA"/>
</dbReference>
<dbReference type="PANTHER" id="PTHR24148:SF64">
    <property type="entry name" value="HETEROKARYON INCOMPATIBILITY DOMAIN-CONTAINING PROTEIN"/>
    <property type="match status" value="1"/>
</dbReference>
<protein>
    <submittedName>
        <fullName evidence="2">Heterokaryon incompatibility</fullName>
    </submittedName>
</protein>
<name>A0A9Q9AQY1_9PEZI</name>
<reference evidence="2" key="1">
    <citation type="submission" date="2022-06" db="EMBL/GenBank/DDBJ databases">
        <title>Complete genome sequences of two strains of the flax pathogen Septoria linicola.</title>
        <authorList>
            <person name="Lapalu N."/>
            <person name="Simon A."/>
            <person name="Demenou B."/>
            <person name="Paumier D."/>
            <person name="Guillot M.-P."/>
            <person name="Gout L."/>
            <person name="Valade R."/>
        </authorList>
    </citation>
    <scope>NUCLEOTIDE SEQUENCE</scope>
    <source>
        <strain evidence="2">SE15195</strain>
    </source>
</reference>
<dbReference type="AlphaFoldDB" id="A0A9Q9AQY1"/>
<evidence type="ECO:0000313" key="2">
    <source>
        <dbReference type="EMBL" id="USW50935.1"/>
    </source>
</evidence>
<dbReference type="Proteomes" id="UP001056384">
    <property type="component" value="Chromosome 3"/>
</dbReference>
<evidence type="ECO:0000313" key="3">
    <source>
        <dbReference type="Proteomes" id="UP001056384"/>
    </source>
</evidence>
<dbReference type="InterPro" id="IPR052895">
    <property type="entry name" value="HetReg/Transcr_Mod"/>
</dbReference>
<accession>A0A9Q9AQY1</accession>
<organism evidence="2 3">
    <name type="scientific">Septoria linicola</name>
    <dbReference type="NCBI Taxonomy" id="215465"/>
    <lineage>
        <taxon>Eukaryota</taxon>
        <taxon>Fungi</taxon>
        <taxon>Dikarya</taxon>
        <taxon>Ascomycota</taxon>
        <taxon>Pezizomycotina</taxon>
        <taxon>Dothideomycetes</taxon>
        <taxon>Dothideomycetidae</taxon>
        <taxon>Mycosphaerellales</taxon>
        <taxon>Mycosphaerellaceae</taxon>
        <taxon>Septoria</taxon>
    </lineage>
</organism>
<dbReference type="PANTHER" id="PTHR24148">
    <property type="entry name" value="ANKYRIN REPEAT DOMAIN-CONTAINING PROTEIN 39 HOMOLOG-RELATED"/>
    <property type="match status" value="1"/>
</dbReference>
<gene>
    <name evidence="2" type="ORF">Slin15195_G042540</name>
</gene>
<dbReference type="Pfam" id="PF26639">
    <property type="entry name" value="Het-6_barrel"/>
    <property type="match status" value="1"/>
</dbReference>
<dbReference type="OrthoDB" id="5303367at2759"/>
<keyword evidence="3" id="KW-1185">Reference proteome</keyword>
<proteinExistence type="predicted"/>
<evidence type="ECO:0000259" key="1">
    <source>
        <dbReference type="Pfam" id="PF06985"/>
    </source>
</evidence>
<sequence length="604" mass="68313">MSIDYTDHLEILHRTLNTHKREIRVVALHSSREHDDPVVCDLHTKSLNAKVEFEALSYVWGDQQHTTAIQVNGFLFQAAKNLEEALRRLRHPERQRILWIDAICIDQTDNEERTQQVGLMGEIYSQAQQVLVWLGHHDGASRQAIAFIEAAALDAKAHWKFDMSPHLPHQVLDTLHTSATASLLQRPWFTRVWTVQECVLASSLTFLIGDSSISGDTLWSFEQNYRWHVNTCGCIDYTIDFSLVSSMSATSNMAELRNEGARNRMCFSRMLRLFQSRQCSDARDRVYGLLGMATGKWRDVLVPNYERSAGEVFEEYFVECVKRTGELKELSYVFHNSDSEEVPRLPSWVPTWSPPENSEEDAWFQVRELFLPLYNAGIGLELSFIRPEPGVAIIKGILLDVIESVAPAPILDSPNLDTSIYIEWYDLAESAVLQHDRYGSSDTEAVFHRIICNSRMEQNTAEGKLESLRFSGSDFLPVFQKWFDIVKEELNGKGEASADIDARLDREGIMYHTTVIGSTIGRGFCVSKTGYLGLATKHARKGDVLMVLGGARVPHVLRPTSMFDGAGRMIYKFVGDAYVEGVMDGEAIGDIDVSSDQLEDFVLM</sequence>